<comment type="similarity">
    <text evidence="7">Belongs to the TatC family.</text>
</comment>
<feature type="transmembrane region" description="Helical" evidence="7">
    <location>
        <begin position="209"/>
        <end position="226"/>
    </location>
</feature>
<dbReference type="FunCoup" id="A0A3N1HSN4">
    <property type="interactions" value="153"/>
</dbReference>
<comment type="subunit">
    <text evidence="7">The Tat system comprises two distinct complexes: a TatABC complex, containing multiple copies of TatA, TatB and TatC subunits, and a separate TatA complex, containing only TatA subunits. Substrates initially bind to the TatABC complex, which probably triggers association of the separate TatA complex to form the active translocon.</text>
</comment>
<dbReference type="PRINTS" id="PR01840">
    <property type="entry name" value="TATCFAMILY"/>
</dbReference>
<evidence type="ECO:0000256" key="6">
    <source>
        <dbReference type="ARBA" id="ARBA00023136"/>
    </source>
</evidence>
<evidence type="ECO:0000256" key="3">
    <source>
        <dbReference type="ARBA" id="ARBA00022927"/>
    </source>
</evidence>
<feature type="transmembrane region" description="Helical" evidence="7">
    <location>
        <begin position="232"/>
        <end position="254"/>
    </location>
</feature>
<proteinExistence type="inferred from homology"/>
<feature type="transmembrane region" description="Helical" evidence="7">
    <location>
        <begin position="92"/>
        <end position="113"/>
    </location>
</feature>
<keyword evidence="3 7" id="KW-0653">Protein transport</keyword>
<keyword evidence="7" id="KW-1003">Cell membrane</keyword>
<keyword evidence="4 7" id="KW-1133">Transmembrane helix</keyword>
<keyword evidence="5 7" id="KW-0811">Translocation</keyword>
<evidence type="ECO:0000256" key="7">
    <source>
        <dbReference type="HAMAP-Rule" id="MF_00902"/>
    </source>
</evidence>
<dbReference type="InParanoid" id="A0A3N1HSN4"/>
<dbReference type="GO" id="GO:0009977">
    <property type="term" value="F:proton motive force dependent protein transmembrane transporter activity"/>
    <property type="evidence" value="ECO:0007669"/>
    <property type="project" value="TreeGrafter"/>
</dbReference>
<dbReference type="AlphaFoldDB" id="A0A3N1HSN4"/>
<keyword evidence="7" id="KW-0813">Transport</keyword>
<evidence type="ECO:0000256" key="1">
    <source>
        <dbReference type="ARBA" id="ARBA00004141"/>
    </source>
</evidence>
<dbReference type="PANTHER" id="PTHR30371">
    <property type="entry name" value="SEC-INDEPENDENT PROTEIN TRANSLOCASE PROTEIN TATC"/>
    <property type="match status" value="1"/>
</dbReference>
<evidence type="ECO:0000256" key="5">
    <source>
        <dbReference type="ARBA" id="ARBA00023010"/>
    </source>
</evidence>
<dbReference type="GO" id="GO:0065002">
    <property type="term" value="P:intracellular protein transmembrane transport"/>
    <property type="evidence" value="ECO:0007669"/>
    <property type="project" value="TreeGrafter"/>
</dbReference>
<reference evidence="9 10" key="1">
    <citation type="journal article" date="2015" name="Stand. Genomic Sci.">
        <title>Genomic Encyclopedia of Bacterial and Archaeal Type Strains, Phase III: the genomes of soil and plant-associated and newly described type strains.</title>
        <authorList>
            <person name="Whitman W.B."/>
            <person name="Woyke T."/>
            <person name="Klenk H.P."/>
            <person name="Zhou Y."/>
            <person name="Lilburn T.G."/>
            <person name="Beck B.J."/>
            <person name="De Vos P."/>
            <person name="Vandamme P."/>
            <person name="Eisen J.A."/>
            <person name="Garrity G."/>
            <person name="Hugenholtz P."/>
            <person name="Kyrpides N.C."/>
        </authorList>
    </citation>
    <scope>NUCLEOTIDE SEQUENCE [LARGE SCALE GENOMIC DNA]</scope>
    <source>
        <strain evidence="9 10">CECT 7306</strain>
    </source>
</reference>
<feature type="region of interest" description="Disordered" evidence="8">
    <location>
        <begin position="1"/>
        <end position="22"/>
    </location>
</feature>
<comment type="caution">
    <text evidence="9">The sequence shown here is derived from an EMBL/GenBank/DDBJ whole genome shotgun (WGS) entry which is preliminary data.</text>
</comment>
<dbReference type="Pfam" id="PF00902">
    <property type="entry name" value="TatC"/>
    <property type="match status" value="1"/>
</dbReference>
<gene>
    <name evidence="7" type="primary">tatC</name>
    <name evidence="9" type="ORF">EDC03_0127</name>
</gene>
<evidence type="ECO:0000256" key="4">
    <source>
        <dbReference type="ARBA" id="ARBA00022989"/>
    </source>
</evidence>
<keyword evidence="10" id="KW-1185">Reference proteome</keyword>
<keyword evidence="2 7" id="KW-0812">Transmembrane</keyword>
<feature type="transmembrane region" description="Helical" evidence="7">
    <location>
        <begin position="33"/>
        <end position="51"/>
    </location>
</feature>
<dbReference type="EMBL" id="RJKN01000001">
    <property type="protein sequence ID" value="ROP45523.1"/>
    <property type="molecule type" value="Genomic_DNA"/>
</dbReference>
<sequence length="275" mass="29974">MALRTPSRRRGPKRDPEGRMPLGSHLRELRNRLVIAAVAVVLGAVAGWFLYNPAIEALSAPLTEAAVAQNREGDIELNFNSVTSPFDLKVKVSVFLGILVSSPIWLWQLWAFVTPGLTRKEKRYAGGFVVVAVPLFLGGAALAYLALPRAVAFLVDLTPDGTVNYVDAQVYLGFVMRILLAFGIAFLLPVVLVALNMVGLLAGRTMLKAWRWVVVVCFTFAAVATPSPEVTAMFTLALPMCALFFLAIGISMLLDRRRAKREGYADLADDEVSPL</sequence>
<feature type="transmembrane region" description="Helical" evidence="7">
    <location>
        <begin position="125"/>
        <end position="147"/>
    </location>
</feature>
<protein>
    <recommendedName>
        <fullName evidence="7">Sec-independent protein translocase protein TatC</fullName>
    </recommendedName>
</protein>
<dbReference type="GO" id="GO:0033281">
    <property type="term" value="C:TAT protein transport complex"/>
    <property type="evidence" value="ECO:0007669"/>
    <property type="project" value="UniProtKB-UniRule"/>
</dbReference>
<dbReference type="PANTHER" id="PTHR30371:SF0">
    <property type="entry name" value="SEC-INDEPENDENT PROTEIN TRANSLOCASE PROTEIN TATC, CHLOROPLASTIC-RELATED"/>
    <property type="match status" value="1"/>
</dbReference>
<dbReference type="GO" id="GO:0043953">
    <property type="term" value="P:protein transport by the Tat complex"/>
    <property type="evidence" value="ECO:0007669"/>
    <property type="project" value="UniProtKB-UniRule"/>
</dbReference>
<evidence type="ECO:0000256" key="2">
    <source>
        <dbReference type="ARBA" id="ARBA00022692"/>
    </source>
</evidence>
<accession>A0A3N1HSN4</accession>
<organism evidence="9 10">
    <name type="scientific">Pseudokineococcus lusitanus</name>
    <dbReference type="NCBI Taxonomy" id="763993"/>
    <lineage>
        <taxon>Bacteria</taxon>
        <taxon>Bacillati</taxon>
        <taxon>Actinomycetota</taxon>
        <taxon>Actinomycetes</taxon>
        <taxon>Kineosporiales</taxon>
        <taxon>Kineosporiaceae</taxon>
        <taxon>Pseudokineococcus</taxon>
    </lineage>
</organism>
<evidence type="ECO:0000313" key="10">
    <source>
        <dbReference type="Proteomes" id="UP000276232"/>
    </source>
</evidence>
<comment type="function">
    <text evidence="7">Part of the twin-arginine translocation (Tat) system that transports large folded proteins containing a characteristic twin-arginine motif in their signal peptide across membranes. Together with TatB, TatC is part of a receptor directly interacting with Tat signal peptides.</text>
</comment>
<name>A0A3N1HSN4_9ACTN</name>
<feature type="transmembrane region" description="Helical" evidence="7">
    <location>
        <begin position="178"/>
        <end position="202"/>
    </location>
</feature>
<feature type="compositionally biased region" description="Basic residues" evidence="8">
    <location>
        <begin position="1"/>
        <end position="12"/>
    </location>
</feature>
<dbReference type="Proteomes" id="UP000276232">
    <property type="component" value="Unassembled WGS sequence"/>
</dbReference>
<evidence type="ECO:0000256" key="8">
    <source>
        <dbReference type="SAM" id="MobiDB-lite"/>
    </source>
</evidence>
<comment type="subcellular location">
    <subcellularLocation>
        <location evidence="7">Cell membrane</location>
        <topology evidence="7">Multi-pass membrane protein</topology>
    </subcellularLocation>
    <subcellularLocation>
        <location evidence="1">Membrane</location>
        <topology evidence="1">Multi-pass membrane protein</topology>
    </subcellularLocation>
</comment>
<dbReference type="NCBIfam" id="TIGR00945">
    <property type="entry name" value="tatC"/>
    <property type="match status" value="1"/>
</dbReference>
<dbReference type="InterPro" id="IPR002033">
    <property type="entry name" value="TatC"/>
</dbReference>
<evidence type="ECO:0000313" key="9">
    <source>
        <dbReference type="EMBL" id="ROP45523.1"/>
    </source>
</evidence>
<keyword evidence="6 7" id="KW-0472">Membrane</keyword>
<dbReference type="HAMAP" id="MF_00902">
    <property type="entry name" value="TatC"/>
    <property type="match status" value="1"/>
</dbReference>